<evidence type="ECO:0000256" key="8">
    <source>
        <dbReference type="ARBA" id="ARBA00023136"/>
    </source>
</evidence>
<keyword evidence="9 10" id="KW-0998">Cell outer membrane</keyword>
<dbReference type="Gene3D" id="2.40.170.20">
    <property type="entry name" value="TonB-dependent receptor, beta-barrel domain"/>
    <property type="match status" value="1"/>
</dbReference>
<keyword evidence="7 11" id="KW-0798">TonB box</keyword>
<feature type="domain" description="TonB-dependent receptor-like beta-barrel" evidence="13">
    <location>
        <begin position="178"/>
        <end position="574"/>
    </location>
</feature>
<keyword evidence="5 12" id="KW-0732">Signal</keyword>
<protein>
    <submittedName>
        <fullName evidence="15">Probable tonB-dependent receptor</fullName>
    </submittedName>
</protein>
<feature type="chain" id="PRO_5002666779" evidence="12">
    <location>
        <begin position="24"/>
        <end position="602"/>
    </location>
</feature>
<evidence type="ECO:0000256" key="9">
    <source>
        <dbReference type="ARBA" id="ARBA00023237"/>
    </source>
</evidence>
<evidence type="ECO:0000256" key="5">
    <source>
        <dbReference type="ARBA" id="ARBA00022729"/>
    </source>
</evidence>
<dbReference type="SUPFAM" id="SSF56935">
    <property type="entry name" value="Porins"/>
    <property type="match status" value="1"/>
</dbReference>
<evidence type="ECO:0000256" key="3">
    <source>
        <dbReference type="ARBA" id="ARBA00022452"/>
    </source>
</evidence>
<feature type="signal peptide" evidence="12">
    <location>
        <begin position="1"/>
        <end position="23"/>
    </location>
</feature>
<gene>
    <name evidence="15" type="ORF">NB231_10373</name>
</gene>
<dbReference type="PANTHER" id="PTHR30069:SF53">
    <property type="entry name" value="COLICIN I RECEPTOR-RELATED"/>
    <property type="match status" value="1"/>
</dbReference>
<evidence type="ECO:0000256" key="7">
    <source>
        <dbReference type="ARBA" id="ARBA00023077"/>
    </source>
</evidence>
<name>A4BNQ2_9GAMM</name>
<evidence type="ECO:0000256" key="10">
    <source>
        <dbReference type="PROSITE-ProRule" id="PRU01360"/>
    </source>
</evidence>
<keyword evidence="4 10" id="KW-0812">Transmembrane</keyword>
<evidence type="ECO:0000256" key="2">
    <source>
        <dbReference type="ARBA" id="ARBA00022448"/>
    </source>
</evidence>
<reference evidence="15 16" key="1">
    <citation type="submission" date="2006-02" db="EMBL/GenBank/DDBJ databases">
        <authorList>
            <person name="Waterbury J."/>
            <person name="Ferriera S."/>
            <person name="Johnson J."/>
            <person name="Kravitz S."/>
            <person name="Halpern A."/>
            <person name="Remington K."/>
            <person name="Beeson K."/>
            <person name="Tran B."/>
            <person name="Rogers Y.-H."/>
            <person name="Friedman R."/>
            <person name="Venter J.C."/>
        </authorList>
    </citation>
    <scope>NUCLEOTIDE SEQUENCE [LARGE SCALE GENOMIC DNA]</scope>
    <source>
        <strain evidence="15 16">Nb-231</strain>
    </source>
</reference>
<sequence length="602" mass="65374">MQQQASYFAAVAVMMGLPVAASALETPPIVVTAERLPTSVDETLAPVTVITRADIEATNPQSIDDLLRLQPGVDVARSGGLGGNTSVFLRGTNSNHVLVLIDGVRASSPASGLFAWRQMSPAQIERIEIVRGPRATLYGSDAVGGVIQIFTRQPEGVTASVTAGSQDTQRAEAGFGFGAATRLTLNTSFVRTDGISATNPGNPSYDPDDDGFINRSLNARFTAPLWGNAALRLSGWYANGDVEFDQGVQGIVNGNFSARLTDSPARVWGYALTLGFNQDDIETKSAFPSKISTQRTTLDWQNNLHLSKTQSLTLGLTWRRNIGKNSDPATSVVVFNDFTTNTGVYANWLGAFGNSDLEAGVRYNHQSEFGGYVTGQFAWGYSLGAGYRVILSYGTAFKAPDLNELFHPGFGGFFAGNPDLEPERSRSAELAVRYHQPGGRRRLEANLFYTRIDDLIAFEGEMSQAINIDEAKIPGLELQYTDGIGRWSLHSSLTLQRPRNISTHARLLRRPDSKFSLVLARALGNGGLIRGELLRVGQRADVGDETLGGYTLFNLSGQIRLAQAWSVEGRIENVTDKQYENAFGFNTLGRVFYLSLRYAADD</sequence>
<dbReference type="InterPro" id="IPR012910">
    <property type="entry name" value="Plug_dom"/>
</dbReference>
<comment type="similarity">
    <text evidence="10 11">Belongs to the TonB-dependent receptor family.</text>
</comment>
<dbReference type="HOGENOM" id="CLU_008287_18_5_6"/>
<evidence type="ECO:0000256" key="12">
    <source>
        <dbReference type="SAM" id="SignalP"/>
    </source>
</evidence>
<evidence type="ECO:0000259" key="14">
    <source>
        <dbReference type="Pfam" id="PF07715"/>
    </source>
</evidence>
<keyword evidence="3 10" id="KW-1134">Transmembrane beta strand</keyword>
<dbReference type="GO" id="GO:0009279">
    <property type="term" value="C:cell outer membrane"/>
    <property type="evidence" value="ECO:0007669"/>
    <property type="project" value="UniProtKB-SubCell"/>
</dbReference>
<accession>A4BNQ2</accession>
<keyword evidence="16" id="KW-1185">Reference proteome</keyword>
<comment type="caution">
    <text evidence="15">The sequence shown here is derived from an EMBL/GenBank/DDBJ whole genome shotgun (WGS) entry which is preliminary data.</text>
</comment>
<dbReference type="GO" id="GO:0006811">
    <property type="term" value="P:monoatomic ion transport"/>
    <property type="evidence" value="ECO:0007669"/>
    <property type="project" value="UniProtKB-KW"/>
</dbReference>
<proteinExistence type="inferred from homology"/>
<evidence type="ECO:0000256" key="6">
    <source>
        <dbReference type="ARBA" id="ARBA00023065"/>
    </source>
</evidence>
<comment type="subcellular location">
    <subcellularLocation>
        <location evidence="1 10">Cell outer membrane</location>
        <topology evidence="1 10">Multi-pass membrane protein</topology>
    </subcellularLocation>
</comment>
<dbReference type="GO" id="GO:0015889">
    <property type="term" value="P:cobalamin transport"/>
    <property type="evidence" value="ECO:0007669"/>
    <property type="project" value="TreeGrafter"/>
</dbReference>
<dbReference type="InterPro" id="IPR036942">
    <property type="entry name" value="Beta-barrel_TonB_sf"/>
</dbReference>
<evidence type="ECO:0000313" key="15">
    <source>
        <dbReference type="EMBL" id="EAR22851.1"/>
    </source>
</evidence>
<dbReference type="PANTHER" id="PTHR30069">
    <property type="entry name" value="TONB-DEPENDENT OUTER MEMBRANE RECEPTOR"/>
    <property type="match status" value="1"/>
</dbReference>
<dbReference type="OrthoDB" id="9815954at2"/>
<dbReference type="InterPro" id="IPR039426">
    <property type="entry name" value="TonB-dep_rcpt-like"/>
</dbReference>
<evidence type="ECO:0000256" key="11">
    <source>
        <dbReference type="RuleBase" id="RU003357"/>
    </source>
</evidence>
<dbReference type="Pfam" id="PF00593">
    <property type="entry name" value="TonB_dep_Rec_b-barrel"/>
    <property type="match status" value="1"/>
</dbReference>
<keyword evidence="6" id="KW-0406">Ion transport</keyword>
<dbReference type="Pfam" id="PF07715">
    <property type="entry name" value="Plug"/>
    <property type="match status" value="1"/>
</dbReference>
<dbReference type="eggNOG" id="COG4206">
    <property type="taxonomic scope" value="Bacteria"/>
</dbReference>
<dbReference type="EMBL" id="AAOF01000002">
    <property type="protein sequence ID" value="EAR22851.1"/>
    <property type="molecule type" value="Genomic_DNA"/>
</dbReference>
<dbReference type="STRING" id="314278.NB231_10373"/>
<dbReference type="PROSITE" id="PS52016">
    <property type="entry name" value="TONB_DEPENDENT_REC_3"/>
    <property type="match status" value="1"/>
</dbReference>
<evidence type="ECO:0000313" key="16">
    <source>
        <dbReference type="Proteomes" id="UP000003374"/>
    </source>
</evidence>
<dbReference type="Proteomes" id="UP000003374">
    <property type="component" value="Unassembled WGS sequence"/>
</dbReference>
<keyword evidence="2 10" id="KW-0813">Transport</keyword>
<organism evidence="15 16">
    <name type="scientific">Nitrococcus mobilis Nb-231</name>
    <dbReference type="NCBI Taxonomy" id="314278"/>
    <lineage>
        <taxon>Bacteria</taxon>
        <taxon>Pseudomonadati</taxon>
        <taxon>Pseudomonadota</taxon>
        <taxon>Gammaproteobacteria</taxon>
        <taxon>Chromatiales</taxon>
        <taxon>Ectothiorhodospiraceae</taxon>
        <taxon>Nitrococcus</taxon>
    </lineage>
</organism>
<dbReference type="Gene3D" id="2.170.130.10">
    <property type="entry name" value="TonB-dependent receptor, plug domain"/>
    <property type="match status" value="1"/>
</dbReference>
<dbReference type="AlphaFoldDB" id="A4BNQ2"/>
<evidence type="ECO:0000259" key="13">
    <source>
        <dbReference type="Pfam" id="PF00593"/>
    </source>
</evidence>
<dbReference type="RefSeq" id="WP_005002261.1">
    <property type="nucleotide sequence ID" value="NZ_CH672427.1"/>
</dbReference>
<evidence type="ECO:0000256" key="1">
    <source>
        <dbReference type="ARBA" id="ARBA00004571"/>
    </source>
</evidence>
<dbReference type="InterPro" id="IPR000531">
    <property type="entry name" value="Beta-barrel_TonB"/>
</dbReference>
<keyword evidence="15" id="KW-0675">Receptor</keyword>
<evidence type="ECO:0000256" key="4">
    <source>
        <dbReference type="ARBA" id="ARBA00022692"/>
    </source>
</evidence>
<dbReference type="InterPro" id="IPR037066">
    <property type="entry name" value="Plug_dom_sf"/>
</dbReference>
<keyword evidence="8 10" id="KW-0472">Membrane</keyword>
<feature type="domain" description="TonB-dependent receptor plug" evidence="14">
    <location>
        <begin position="41"/>
        <end position="146"/>
    </location>
</feature>
<dbReference type="CDD" id="cd01347">
    <property type="entry name" value="ligand_gated_channel"/>
    <property type="match status" value="1"/>
</dbReference>